<keyword evidence="2" id="KW-0677">Repeat</keyword>
<feature type="repeat" description="RCC1" evidence="6">
    <location>
        <begin position="128"/>
        <end position="184"/>
    </location>
</feature>
<dbReference type="EMBL" id="JAODAN010000009">
    <property type="protein sequence ID" value="KAK1921934.1"/>
    <property type="molecule type" value="Genomic_DNA"/>
</dbReference>
<dbReference type="SUPFAM" id="SSF50985">
    <property type="entry name" value="RCC1/BLIP-II"/>
    <property type="match status" value="1"/>
</dbReference>
<organism evidence="9 10">
    <name type="scientific">Papiliotrema laurentii</name>
    <name type="common">Cryptococcus laurentii</name>
    <dbReference type="NCBI Taxonomy" id="5418"/>
    <lineage>
        <taxon>Eukaryota</taxon>
        <taxon>Fungi</taxon>
        <taxon>Dikarya</taxon>
        <taxon>Basidiomycota</taxon>
        <taxon>Agaricomycotina</taxon>
        <taxon>Tremellomycetes</taxon>
        <taxon>Tremellales</taxon>
        <taxon>Rhynchogastremaceae</taxon>
        <taxon>Papiliotrema</taxon>
    </lineage>
</organism>
<dbReference type="InterPro" id="IPR009091">
    <property type="entry name" value="RCC1/BLIP-II"/>
</dbReference>
<dbReference type="InterPro" id="IPR011011">
    <property type="entry name" value="Znf_FYVE_PHD"/>
</dbReference>
<dbReference type="Pfam" id="PF25390">
    <property type="entry name" value="WD40_RLD"/>
    <property type="match status" value="1"/>
</dbReference>
<dbReference type="InterPro" id="IPR001965">
    <property type="entry name" value="Znf_PHD"/>
</dbReference>
<dbReference type="Gene3D" id="2.130.10.30">
    <property type="entry name" value="Regulator of chromosome condensation 1/beta-lactamase-inhibitor protein II"/>
    <property type="match status" value="2"/>
</dbReference>
<evidence type="ECO:0000313" key="10">
    <source>
        <dbReference type="Proteomes" id="UP001182556"/>
    </source>
</evidence>
<dbReference type="InterPro" id="IPR019786">
    <property type="entry name" value="Zinc_finger_PHD-type_CS"/>
</dbReference>
<dbReference type="PANTHER" id="PTHR46207:SF1">
    <property type="entry name" value="PROTEIN RCC2"/>
    <property type="match status" value="1"/>
</dbReference>
<feature type="domain" description="PHD-type" evidence="8">
    <location>
        <begin position="431"/>
        <end position="482"/>
    </location>
</feature>
<dbReference type="InterPro" id="IPR019787">
    <property type="entry name" value="Znf_PHD-finger"/>
</dbReference>
<evidence type="ECO:0000256" key="6">
    <source>
        <dbReference type="PROSITE-ProRule" id="PRU00235"/>
    </source>
</evidence>
<dbReference type="GO" id="GO:0008270">
    <property type="term" value="F:zinc ion binding"/>
    <property type="evidence" value="ECO:0007669"/>
    <property type="project" value="UniProtKB-KW"/>
</dbReference>
<evidence type="ECO:0000256" key="7">
    <source>
        <dbReference type="SAM" id="MobiDB-lite"/>
    </source>
</evidence>
<dbReference type="PRINTS" id="PR00633">
    <property type="entry name" value="RCCNDNSATION"/>
</dbReference>
<keyword evidence="1" id="KW-0479">Metal-binding</keyword>
<dbReference type="GO" id="GO:0031267">
    <property type="term" value="F:small GTPase binding"/>
    <property type="evidence" value="ECO:0007669"/>
    <property type="project" value="TreeGrafter"/>
</dbReference>
<feature type="repeat" description="RCC1" evidence="6">
    <location>
        <begin position="249"/>
        <end position="304"/>
    </location>
</feature>
<proteinExistence type="predicted"/>
<dbReference type="PROSITE" id="PS50012">
    <property type="entry name" value="RCC1_3"/>
    <property type="match status" value="4"/>
</dbReference>
<dbReference type="GO" id="GO:0016020">
    <property type="term" value="C:membrane"/>
    <property type="evidence" value="ECO:0007669"/>
    <property type="project" value="TreeGrafter"/>
</dbReference>
<sequence>MIPIEETEEPWGRVLICGGTNWATNGHKDRPSSSSHDLLSPHILRSICNVKATKIITGPGANYAVVIDIKGVVRIFGRAPALALAANTGGVIKEHAPLKVTPASLRLPRGSKFIGGAVGKTHMLLVDNHGGVWGCGNNILGQIGLPTSEYGIQEFTRVNAGWPKGTRIIQATAGNTFSLFLTSEGEIYAAGSSESGQLGNGKTGERIHKGGKTVYDIEYPPRLVQGLRGKRIVQIASGNQHSLALDEDGYVYAWGFAGYSRLGLEDQKDRLVPTIIPAFTDARENRRGAAILCGPTNSVVIDRLGAYHMAGKWKLTGDGSTGQPYTSFKTLPQLSGLYIVKASCGGCTHFVITKDRAGHKMTVGFGQGVLYGELGLGASGGKSTTQPTELESLQGIDVIDVAAGAFSTLFLARPNPALSNLPRHPEHVDSASLCVECHVDRGDHDPPMECEKCDEPYHPQCLVPPLREIPEGEWFCPQCEEEMAEEEEEEEAEWDGEELE</sequence>
<evidence type="ECO:0000256" key="4">
    <source>
        <dbReference type="ARBA" id="ARBA00022833"/>
    </source>
</evidence>
<accession>A0AAD9CTU9</accession>
<dbReference type="Proteomes" id="UP001182556">
    <property type="component" value="Unassembled WGS sequence"/>
</dbReference>
<evidence type="ECO:0000313" key="9">
    <source>
        <dbReference type="EMBL" id="KAK1921934.1"/>
    </source>
</evidence>
<dbReference type="PROSITE" id="PS50016">
    <property type="entry name" value="ZF_PHD_2"/>
    <property type="match status" value="1"/>
</dbReference>
<gene>
    <name evidence="9" type="ORF">DB88DRAFT_496595</name>
</gene>
<reference evidence="9" key="1">
    <citation type="submission" date="2023-02" db="EMBL/GenBank/DDBJ databases">
        <title>Identification and recombinant expression of a fungal hydrolase from Papiliotrema laurentii that hydrolyzes apple cutin and clears colloidal polyester polyurethane.</title>
        <authorList>
            <consortium name="DOE Joint Genome Institute"/>
            <person name="Roman V.A."/>
            <person name="Bojanowski C."/>
            <person name="Crable B.R."/>
            <person name="Wagner D.N."/>
            <person name="Hung C.S."/>
            <person name="Nadeau L.J."/>
            <person name="Schratz L."/>
            <person name="Haridas S."/>
            <person name="Pangilinan J."/>
            <person name="Lipzen A."/>
            <person name="Na H."/>
            <person name="Yan M."/>
            <person name="Ng V."/>
            <person name="Grigoriev I.V."/>
            <person name="Spatafora J.W."/>
            <person name="Barlow D."/>
            <person name="Biffinger J."/>
            <person name="Kelley-Loughnane N."/>
            <person name="Varaljay V.A."/>
            <person name="Crookes-Goodson W.J."/>
        </authorList>
    </citation>
    <scope>NUCLEOTIDE SEQUENCE</scope>
    <source>
        <strain evidence="9">5307AH</strain>
    </source>
</reference>
<dbReference type="PROSITE" id="PS00626">
    <property type="entry name" value="RCC1_2"/>
    <property type="match status" value="1"/>
</dbReference>
<keyword evidence="4" id="KW-0862">Zinc</keyword>
<comment type="caution">
    <text evidence="9">The sequence shown here is derived from an EMBL/GenBank/DDBJ whole genome shotgun (WGS) entry which is preliminary data.</text>
</comment>
<keyword evidence="3 5" id="KW-0863">Zinc-finger</keyword>
<dbReference type="PANTHER" id="PTHR46207">
    <property type="entry name" value="PROTEIN RCC2"/>
    <property type="match status" value="1"/>
</dbReference>
<dbReference type="InterPro" id="IPR028641">
    <property type="entry name" value="RCC2"/>
</dbReference>
<evidence type="ECO:0000256" key="2">
    <source>
        <dbReference type="ARBA" id="ARBA00022737"/>
    </source>
</evidence>
<evidence type="ECO:0000259" key="8">
    <source>
        <dbReference type="PROSITE" id="PS50016"/>
    </source>
</evidence>
<feature type="repeat" description="RCC1" evidence="6">
    <location>
        <begin position="358"/>
        <end position="414"/>
    </location>
</feature>
<feature type="region of interest" description="Disordered" evidence="7">
    <location>
        <begin position="480"/>
        <end position="500"/>
    </location>
</feature>
<dbReference type="SMART" id="SM00249">
    <property type="entry name" value="PHD"/>
    <property type="match status" value="1"/>
</dbReference>
<dbReference type="AlphaFoldDB" id="A0AAD9CTU9"/>
<dbReference type="Gene3D" id="3.30.40.10">
    <property type="entry name" value="Zinc/RING finger domain, C3HC4 (zinc finger)"/>
    <property type="match status" value="1"/>
</dbReference>
<protein>
    <submittedName>
        <fullName evidence="9">Regulator of chromosome condensation 1/beta-lactamase-inhibitor protein II</fullName>
    </submittedName>
</protein>
<evidence type="ECO:0000256" key="3">
    <source>
        <dbReference type="ARBA" id="ARBA00022771"/>
    </source>
</evidence>
<dbReference type="SUPFAM" id="SSF57903">
    <property type="entry name" value="FYVE/PHD zinc finger"/>
    <property type="match status" value="1"/>
</dbReference>
<feature type="repeat" description="RCC1" evidence="6">
    <location>
        <begin position="185"/>
        <end position="248"/>
    </location>
</feature>
<keyword evidence="10" id="KW-1185">Reference proteome</keyword>
<dbReference type="InterPro" id="IPR000408">
    <property type="entry name" value="Reg_chr_condens"/>
</dbReference>
<evidence type="ECO:0000256" key="1">
    <source>
        <dbReference type="ARBA" id="ARBA00022723"/>
    </source>
</evidence>
<dbReference type="InterPro" id="IPR013083">
    <property type="entry name" value="Znf_RING/FYVE/PHD"/>
</dbReference>
<dbReference type="Pfam" id="PF00628">
    <property type="entry name" value="PHD"/>
    <property type="match status" value="1"/>
</dbReference>
<dbReference type="InterPro" id="IPR058923">
    <property type="entry name" value="RCC1-like_dom"/>
</dbReference>
<dbReference type="PROSITE" id="PS01359">
    <property type="entry name" value="ZF_PHD_1"/>
    <property type="match status" value="1"/>
</dbReference>
<evidence type="ECO:0000256" key="5">
    <source>
        <dbReference type="PROSITE-ProRule" id="PRU00146"/>
    </source>
</evidence>
<name>A0AAD9CTU9_PAPLA</name>